<gene>
    <name evidence="3" type="ORF">B0H63DRAFT_526070</name>
</gene>
<dbReference type="Gene3D" id="3.40.50.150">
    <property type="entry name" value="Vaccinia Virus protein VP39"/>
    <property type="match status" value="1"/>
</dbReference>
<accession>A0AAE0N980</accession>
<dbReference type="InterPro" id="IPR041698">
    <property type="entry name" value="Methyltransf_25"/>
</dbReference>
<dbReference type="GO" id="GO:0032259">
    <property type="term" value="P:methylation"/>
    <property type="evidence" value="ECO:0007669"/>
    <property type="project" value="UniProtKB-KW"/>
</dbReference>
<feature type="domain" description="Methyltransferase" evidence="2">
    <location>
        <begin position="45"/>
        <end position="140"/>
    </location>
</feature>
<dbReference type="PANTHER" id="PTHR43591:SF96">
    <property type="entry name" value="PUTATIVE-RELATED"/>
    <property type="match status" value="1"/>
</dbReference>
<name>A0AAE0N980_9PEZI</name>
<dbReference type="CDD" id="cd02440">
    <property type="entry name" value="AdoMet_MTases"/>
    <property type="match status" value="1"/>
</dbReference>
<keyword evidence="3" id="KW-0808">Transferase</keyword>
<evidence type="ECO:0000259" key="2">
    <source>
        <dbReference type="Pfam" id="PF13649"/>
    </source>
</evidence>
<dbReference type="Proteomes" id="UP001285441">
    <property type="component" value="Unassembled WGS sequence"/>
</dbReference>
<protein>
    <submittedName>
        <fullName evidence="3">S-adenosyl-L-methionine-dependent methyltransferase</fullName>
    </submittedName>
</protein>
<sequence>MTHEAYILGRGFSANARLNLQYFLWKDGGFSLHPRIPTDADNLQVAEIGIGTGIWLIDLARHLPSSAHIDGFDIDLTQCPPKEWLPSNVSVHHLDCLAPLPGDLLEKYDIVHVQLFHLAVHNNDPAPIIRNLVKLLKPGGWISWGEIDYSSWKIVRTADGKAVQDNMTPLLEMIGTLGGTKPNWTTDDWPIRLPEFFKANGLVNIEMDNRPFPPELLPFQLDTALMASEEVSYKALDPMGNGAGDRCRGLIAAAFRDRQKLAYNVGRLTVVAQRPLDEDETRQQQFG</sequence>
<dbReference type="InterPro" id="IPR029063">
    <property type="entry name" value="SAM-dependent_MTases_sf"/>
</dbReference>
<dbReference type="PANTHER" id="PTHR43591">
    <property type="entry name" value="METHYLTRANSFERASE"/>
    <property type="match status" value="1"/>
</dbReference>
<proteinExistence type="inferred from homology"/>
<evidence type="ECO:0000313" key="3">
    <source>
        <dbReference type="EMBL" id="KAK3374773.1"/>
    </source>
</evidence>
<keyword evidence="3" id="KW-0489">Methyltransferase</keyword>
<dbReference type="GO" id="GO:0008168">
    <property type="term" value="F:methyltransferase activity"/>
    <property type="evidence" value="ECO:0007669"/>
    <property type="project" value="UniProtKB-KW"/>
</dbReference>
<dbReference type="SUPFAM" id="SSF53335">
    <property type="entry name" value="S-adenosyl-L-methionine-dependent methyltransferases"/>
    <property type="match status" value="1"/>
</dbReference>
<reference evidence="3" key="1">
    <citation type="journal article" date="2023" name="Mol. Phylogenet. Evol.">
        <title>Genome-scale phylogeny and comparative genomics of the fungal order Sordariales.</title>
        <authorList>
            <person name="Hensen N."/>
            <person name="Bonometti L."/>
            <person name="Westerberg I."/>
            <person name="Brannstrom I.O."/>
            <person name="Guillou S."/>
            <person name="Cros-Aarteil S."/>
            <person name="Calhoun S."/>
            <person name="Haridas S."/>
            <person name="Kuo A."/>
            <person name="Mondo S."/>
            <person name="Pangilinan J."/>
            <person name="Riley R."/>
            <person name="LaButti K."/>
            <person name="Andreopoulos B."/>
            <person name="Lipzen A."/>
            <person name="Chen C."/>
            <person name="Yan M."/>
            <person name="Daum C."/>
            <person name="Ng V."/>
            <person name="Clum A."/>
            <person name="Steindorff A."/>
            <person name="Ohm R.A."/>
            <person name="Martin F."/>
            <person name="Silar P."/>
            <person name="Natvig D.O."/>
            <person name="Lalanne C."/>
            <person name="Gautier V."/>
            <person name="Ament-Velasquez S.L."/>
            <person name="Kruys A."/>
            <person name="Hutchinson M.I."/>
            <person name="Powell A.J."/>
            <person name="Barry K."/>
            <person name="Miller A.N."/>
            <person name="Grigoriev I.V."/>
            <person name="Debuchy R."/>
            <person name="Gladieux P."/>
            <person name="Hiltunen Thoren M."/>
            <person name="Johannesson H."/>
        </authorList>
    </citation>
    <scope>NUCLEOTIDE SEQUENCE</scope>
    <source>
        <strain evidence="3">CBS 232.78</strain>
    </source>
</reference>
<reference evidence="3" key="2">
    <citation type="submission" date="2023-06" db="EMBL/GenBank/DDBJ databases">
        <authorList>
            <consortium name="Lawrence Berkeley National Laboratory"/>
            <person name="Haridas S."/>
            <person name="Hensen N."/>
            <person name="Bonometti L."/>
            <person name="Westerberg I."/>
            <person name="Brannstrom I.O."/>
            <person name="Guillou S."/>
            <person name="Cros-Aarteil S."/>
            <person name="Calhoun S."/>
            <person name="Kuo A."/>
            <person name="Mondo S."/>
            <person name="Pangilinan J."/>
            <person name="Riley R."/>
            <person name="LaButti K."/>
            <person name="Andreopoulos B."/>
            <person name="Lipzen A."/>
            <person name="Chen C."/>
            <person name="Yanf M."/>
            <person name="Daum C."/>
            <person name="Ng V."/>
            <person name="Clum A."/>
            <person name="Steindorff A."/>
            <person name="Ohm R."/>
            <person name="Martin F."/>
            <person name="Silar P."/>
            <person name="Natvig D."/>
            <person name="Lalanne C."/>
            <person name="Gautier V."/>
            <person name="Ament-velasquez S.L."/>
            <person name="Kruys A."/>
            <person name="Hutchinson M.I."/>
            <person name="Powell A.J."/>
            <person name="Barry K."/>
            <person name="Miller A.N."/>
            <person name="Grigoriev I.V."/>
            <person name="Debuchy R."/>
            <person name="Gladieux P."/>
            <person name="Thoren M.H."/>
            <person name="Johannesson H."/>
        </authorList>
    </citation>
    <scope>NUCLEOTIDE SEQUENCE</scope>
    <source>
        <strain evidence="3">CBS 232.78</strain>
    </source>
</reference>
<dbReference type="EMBL" id="JAULSW010000007">
    <property type="protein sequence ID" value="KAK3374773.1"/>
    <property type="molecule type" value="Genomic_DNA"/>
</dbReference>
<comment type="caution">
    <text evidence="3">The sequence shown here is derived from an EMBL/GenBank/DDBJ whole genome shotgun (WGS) entry which is preliminary data.</text>
</comment>
<keyword evidence="4" id="KW-1185">Reference proteome</keyword>
<organism evidence="3 4">
    <name type="scientific">Podospora didyma</name>
    <dbReference type="NCBI Taxonomy" id="330526"/>
    <lineage>
        <taxon>Eukaryota</taxon>
        <taxon>Fungi</taxon>
        <taxon>Dikarya</taxon>
        <taxon>Ascomycota</taxon>
        <taxon>Pezizomycotina</taxon>
        <taxon>Sordariomycetes</taxon>
        <taxon>Sordariomycetidae</taxon>
        <taxon>Sordariales</taxon>
        <taxon>Podosporaceae</taxon>
        <taxon>Podospora</taxon>
    </lineage>
</organism>
<dbReference type="AlphaFoldDB" id="A0AAE0N980"/>
<comment type="similarity">
    <text evidence="1">Belongs to the methyltransferase superfamily. LaeA methyltransferase family.</text>
</comment>
<evidence type="ECO:0000313" key="4">
    <source>
        <dbReference type="Proteomes" id="UP001285441"/>
    </source>
</evidence>
<evidence type="ECO:0000256" key="1">
    <source>
        <dbReference type="ARBA" id="ARBA00038158"/>
    </source>
</evidence>
<dbReference type="Pfam" id="PF13649">
    <property type="entry name" value="Methyltransf_25"/>
    <property type="match status" value="1"/>
</dbReference>